<protein>
    <recommendedName>
        <fullName evidence="5">TRAP transporter solute receptor, TAXI family</fullName>
    </recommendedName>
</protein>
<feature type="region of interest" description="Disordered" evidence="1">
    <location>
        <begin position="25"/>
        <end position="44"/>
    </location>
</feature>
<dbReference type="PANTHER" id="PTHR42941:SF1">
    <property type="entry name" value="SLL1037 PROTEIN"/>
    <property type="match status" value="1"/>
</dbReference>
<organism evidence="3 4">
    <name type="scientific">Piscibacillus halophilus</name>
    <dbReference type="NCBI Taxonomy" id="571933"/>
    <lineage>
        <taxon>Bacteria</taxon>
        <taxon>Bacillati</taxon>
        <taxon>Bacillota</taxon>
        <taxon>Bacilli</taxon>
        <taxon>Bacillales</taxon>
        <taxon>Bacillaceae</taxon>
        <taxon>Piscibacillus</taxon>
    </lineage>
</organism>
<dbReference type="InterPro" id="IPR011852">
    <property type="entry name" value="TRAP_TAXI"/>
</dbReference>
<dbReference type="SUPFAM" id="SSF53850">
    <property type="entry name" value="Periplasmic binding protein-like II"/>
    <property type="match status" value="1"/>
</dbReference>
<dbReference type="PANTHER" id="PTHR42941">
    <property type="entry name" value="SLL1037 PROTEIN"/>
    <property type="match status" value="1"/>
</dbReference>
<dbReference type="Pfam" id="PF16868">
    <property type="entry name" value="NMT1_3"/>
    <property type="match status" value="1"/>
</dbReference>
<evidence type="ECO:0000256" key="2">
    <source>
        <dbReference type="SAM" id="SignalP"/>
    </source>
</evidence>
<accession>A0A1H9HPT1</accession>
<feature type="compositionally biased region" description="Acidic residues" evidence="1">
    <location>
        <begin position="26"/>
        <end position="35"/>
    </location>
</feature>
<evidence type="ECO:0008006" key="5">
    <source>
        <dbReference type="Google" id="ProtNLM"/>
    </source>
</evidence>
<dbReference type="Proteomes" id="UP000199427">
    <property type="component" value="Unassembled WGS sequence"/>
</dbReference>
<sequence>MFKKKTWLAVLAALALVVLAACGGEESGDSDDTEKEEAPSSITLGSASQGGTYYIYAGGLASIFDEKLDVPTNVEVTGGPVHNMQMVQSGDLTMGLATLGPAYEGYTGEGEWTNGEKLDDVRIAFPMYTTPIIWWSPEGSGIESIEDVKGQRIGVGPSGGTSGTYLPIIHEALELDTDDVQAGASDMTSQMLDGQLDVIGFAAGTPIAAVTELEAQRDLNIFSLTEEQREQVFDMYPYFTEHTVSADAYDSLDEDLETIAMFNYGIVNKSMNSDFVYEMVKTYHESQEELMNTHSAAKEAVEEAILINEEVPLHKGAIKYYEEQGIDLPDSVYPPEYDEE</sequence>
<evidence type="ECO:0000313" key="3">
    <source>
        <dbReference type="EMBL" id="SEQ64323.1"/>
    </source>
</evidence>
<dbReference type="OrthoDB" id="9776669at2"/>
<evidence type="ECO:0000313" key="4">
    <source>
        <dbReference type="Proteomes" id="UP000199427"/>
    </source>
</evidence>
<dbReference type="STRING" id="571933.SAMN05216362_12032"/>
<name>A0A1H9HPT1_9BACI</name>
<keyword evidence="4" id="KW-1185">Reference proteome</keyword>
<dbReference type="AlphaFoldDB" id="A0A1H9HPT1"/>
<dbReference type="NCBIfam" id="TIGR02122">
    <property type="entry name" value="TRAP_TAXI"/>
    <property type="match status" value="1"/>
</dbReference>
<keyword evidence="2" id="KW-0732">Signal</keyword>
<gene>
    <name evidence="3" type="ORF">SAMN05216362_12032</name>
</gene>
<proteinExistence type="predicted"/>
<evidence type="ECO:0000256" key="1">
    <source>
        <dbReference type="SAM" id="MobiDB-lite"/>
    </source>
</evidence>
<feature type="chain" id="PRO_5038485849" description="TRAP transporter solute receptor, TAXI family" evidence="2">
    <location>
        <begin position="21"/>
        <end position="340"/>
    </location>
</feature>
<feature type="signal peptide" evidence="2">
    <location>
        <begin position="1"/>
        <end position="20"/>
    </location>
</feature>
<dbReference type="RefSeq" id="WP_091773854.1">
    <property type="nucleotide sequence ID" value="NZ_CAESCL010000113.1"/>
</dbReference>
<reference evidence="3 4" key="1">
    <citation type="submission" date="2016-10" db="EMBL/GenBank/DDBJ databases">
        <authorList>
            <person name="de Groot N.N."/>
        </authorList>
    </citation>
    <scope>NUCLEOTIDE SEQUENCE [LARGE SCALE GENOMIC DNA]</scope>
    <source>
        <strain evidence="3 4">DSM 21633</strain>
    </source>
</reference>
<dbReference type="EMBL" id="FOES01000020">
    <property type="protein sequence ID" value="SEQ64323.1"/>
    <property type="molecule type" value="Genomic_DNA"/>
</dbReference>
<dbReference type="Gene3D" id="3.40.190.10">
    <property type="entry name" value="Periplasmic binding protein-like II"/>
    <property type="match status" value="2"/>
</dbReference>
<dbReference type="PROSITE" id="PS51257">
    <property type="entry name" value="PROKAR_LIPOPROTEIN"/>
    <property type="match status" value="1"/>
</dbReference>